<name>A0A6J4RDF3_9ACTN</name>
<keyword evidence="7" id="KW-0131">Cell cycle</keyword>
<comment type="subcellular location">
    <subcellularLocation>
        <location evidence="1">Membrane</location>
    </subcellularLocation>
</comment>
<dbReference type="GO" id="GO:0071972">
    <property type="term" value="F:peptidoglycan L,D-transpeptidase activity"/>
    <property type="evidence" value="ECO:0007669"/>
    <property type="project" value="TreeGrafter"/>
</dbReference>
<sequence length="445" mass="44994">RRELEVSVRESDGEIVVDWDPSMVFPGLREGEALRRETALPPRAAILARDGAPLAAGEPRITALGASAAQAIGVLGPPPAERAAAVAARGLPSATPVGLSGLEESFEGRLAGRPGGRLFAGSRVAASTKPRRGRDVRTTIDPRLQNAAIEALAGRFGGAVAVDPANGEVLAFAGAAAGAPQPPGSVFKIITLAAALEHRVVTPGQRFPVQTGTILSGVRLENANGESCGGSLRDSFAHSCNSVFAPLGVRVGAARLVAMAERFGFNRPPALPGEQPSTIPDGSDLGDDLGVGSTAIGQGRLLATTVQMASVAATIAADGTRHVPNLVLGEPGARRRVLRPRIARSVASAMAAVVAEGTGTAAAIPGVEVAGKTGTAELRSSVPDPSVPEPAGVDDPTDTDAWFVAFAPRRDPEVAVGILLVSQGTGGATAAPAARILLQAGVRPG</sequence>
<dbReference type="EC" id="2.4.1.129" evidence="7"/>
<dbReference type="GO" id="GO:0008658">
    <property type="term" value="F:penicillin binding"/>
    <property type="evidence" value="ECO:0007669"/>
    <property type="project" value="InterPro"/>
</dbReference>
<dbReference type="Pfam" id="PF03717">
    <property type="entry name" value="PBP_dimer"/>
    <property type="match status" value="1"/>
</dbReference>
<feature type="domain" description="Penicillin-binding protein dimerisation" evidence="6">
    <location>
        <begin position="60"/>
        <end position="117"/>
    </location>
</feature>
<feature type="domain" description="Penicillin-binding protein transpeptidase" evidence="5">
    <location>
        <begin position="157"/>
        <end position="437"/>
    </location>
</feature>
<protein>
    <submittedName>
        <fullName evidence="7">Cell division protein FtsI [Peptidoglycan synthetase]</fullName>
        <ecNumber evidence="7">2.4.1.129</ecNumber>
    </submittedName>
</protein>
<keyword evidence="7" id="KW-0808">Transferase</keyword>
<dbReference type="Gene3D" id="3.40.710.10">
    <property type="entry name" value="DD-peptidase/beta-lactamase superfamily"/>
    <property type="match status" value="1"/>
</dbReference>
<dbReference type="PANTHER" id="PTHR30627">
    <property type="entry name" value="PEPTIDOGLYCAN D,D-TRANSPEPTIDASE"/>
    <property type="match status" value="1"/>
</dbReference>
<dbReference type="SUPFAM" id="SSF56601">
    <property type="entry name" value="beta-lactamase/transpeptidase-like"/>
    <property type="match status" value="1"/>
</dbReference>
<dbReference type="Gene3D" id="3.90.1310.10">
    <property type="entry name" value="Penicillin-binding protein 2a (Domain 2)"/>
    <property type="match status" value="1"/>
</dbReference>
<dbReference type="GO" id="GO:0005886">
    <property type="term" value="C:plasma membrane"/>
    <property type="evidence" value="ECO:0007669"/>
    <property type="project" value="TreeGrafter"/>
</dbReference>
<organism evidence="7">
    <name type="scientific">uncultured Solirubrobacteraceae bacterium</name>
    <dbReference type="NCBI Taxonomy" id="1162706"/>
    <lineage>
        <taxon>Bacteria</taxon>
        <taxon>Bacillati</taxon>
        <taxon>Actinomycetota</taxon>
        <taxon>Thermoleophilia</taxon>
        <taxon>Solirubrobacterales</taxon>
        <taxon>Solirubrobacteraceae</taxon>
        <taxon>environmental samples</taxon>
    </lineage>
</organism>
<accession>A0A6J4RDF3</accession>
<evidence type="ECO:0000313" key="7">
    <source>
        <dbReference type="EMBL" id="CAA9470885.1"/>
    </source>
</evidence>
<dbReference type="GO" id="GO:0051301">
    <property type="term" value="P:cell division"/>
    <property type="evidence" value="ECO:0007669"/>
    <property type="project" value="UniProtKB-KW"/>
</dbReference>
<dbReference type="InterPro" id="IPR001460">
    <property type="entry name" value="PCN-bd_Tpept"/>
</dbReference>
<dbReference type="PANTHER" id="PTHR30627:SF24">
    <property type="entry name" value="PENICILLIN-BINDING PROTEIN 4B"/>
    <property type="match status" value="1"/>
</dbReference>
<comment type="similarity">
    <text evidence="2">Belongs to the transpeptidase family.</text>
</comment>
<dbReference type="Pfam" id="PF00905">
    <property type="entry name" value="Transpeptidase"/>
    <property type="match status" value="1"/>
</dbReference>
<evidence type="ECO:0000256" key="3">
    <source>
        <dbReference type="ARBA" id="ARBA00023136"/>
    </source>
</evidence>
<evidence type="ECO:0000256" key="4">
    <source>
        <dbReference type="SAM" id="MobiDB-lite"/>
    </source>
</evidence>
<dbReference type="EMBL" id="CADCVP010000009">
    <property type="protein sequence ID" value="CAA9470885.1"/>
    <property type="molecule type" value="Genomic_DNA"/>
</dbReference>
<gene>
    <name evidence="7" type="ORF">AVDCRST_MAG69-73</name>
</gene>
<evidence type="ECO:0000256" key="2">
    <source>
        <dbReference type="ARBA" id="ARBA00007171"/>
    </source>
</evidence>
<dbReference type="AlphaFoldDB" id="A0A6J4RDF3"/>
<feature type="non-terminal residue" evidence="7">
    <location>
        <position position="1"/>
    </location>
</feature>
<proteinExistence type="inferred from homology"/>
<dbReference type="InterPro" id="IPR050515">
    <property type="entry name" value="Beta-lactam/transpept"/>
</dbReference>
<evidence type="ECO:0000256" key="1">
    <source>
        <dbReference type="ARBA" id="ARBA00004370"/>
    </source>
</evidence>
<feature type="region of interest" description="Disordered" evidence="4">
    <location>
        <begin position="376"/>
        <end position="398"/>
    </location>
</feature>
<dbReference type="InterPro" id="IPR005311">
    <property type="entry name" value="PBP_dimer"/>
</dbReference>
<dbReference type="GO" id="GO:0071555">
    <property type="term" value="P:cell wall organization"/>
    <property type="evidence" value="ECO:0007669"/>
    <property type="project" value="TreeGrafter"/>
</dbReference>
<dbReference type="GO" id="GO:0016757">
    <property type="term" value="F:glycosyltransferase activity"/>
    <property type="evidence" value="ECO:0007669"/>
    <property type="project" value="UniProtKB-KW"/>
</dbReference>
<dbReference type="InterPro" id="IPR012338">
    <property type="entry name" value="Beta-lactam/transpept-like"/>
</dbReference>
<evidence type="ECO:0000259" key="5">
    <source>
        <dbReference type="Pfam" id="PF00905"/>
    </source>
</evidence>
<reference evidence="7" key="1">
    <citation type="submission" date="2020-02" db="EMBL/GenBank/DDBJ databases">
        <authorList>
            <person name="Meier V. D."/>
        </authorList>
    </citation>
    <scope>NUCLEOTIDE SEQUENCE</scope>
    <source>
        <strain evidence="7">AVDCRST_MAG69</strain>
    </source>
</reference>
<keyword evidence="3" id="KW-0472">Membrane</keyword>
<evidence type="ECO:0000259" key="6">
    <source>
        <dbReference type="Pfam" id="PF03717"/>
    </source>
</evidence>
<keyword evidence="7" id="KW-0132">Cell division</keyword>
<keyword evidence="7" id="KW-0328">Glycosyltransferase</keyword>